<evidence type="ECO:0000256" key="2">
    <source>
        <dbReference type="ARBA" id="ARBA00022741"/>
    </source>
</evidence>
<dbReference type="PANTHER" id="PTHR32341:SF10">
    <property type="entry name" value="INTERFERON-INDUCIBLE GTPASE 5"/>
    <property type="match status" value="1"/>
</dbReference>
<evidence type="ECO:0000313" key="6">
    <source>
        <dbReference type="EMBL" id="KAG9276484.1"/>
    </source>
</evidence>
<evidence type="ECO:0000313" key="9">
    <source>
        <dbReference type="Proteomes" id="UP000752171"/>
    </source>
</evidence>
<dbReference type="InterPro" id="IPR051515">
    <property type="entry name" value="IRG"/>
</dbReference>
<sequence>MDPGSGMPRKIPEEQINKIKEALGSVVPRSLITLMTVFTQFKLDIAVIGDSGSGKSTLINAFLGLHPDDEKAAKTGVVETTMVAKMYIYPNNPHVRLWDLPGMGTLTFVARKYAETMKLELYDMFIVVVSERFKDNNLTLISEIQKQNKPFYVVRTKIDNDVTAQRRKHNFNETASLNLMRDECLKYLHEKNLHPHVFLVSCQGTKGYEMQNLQNTLENEVPELKRDAFPIFMDNLFTSAQGKAAAIKRHALSNKKITEKDFQDLQKIRTQFSYGNGKVKATLEAFNHFQLDVAVLGETKSGVTTLVSALTGQGSGASGSIDETTPALSPEYPDVRFWGVSGVEEVMNCSLEMSLILDHFDFYIIIVSDWQRSCHLELARTIKDLSKHYHFVQTKIDCHLQAQEDLGCTETEVLDGLRAQCAEELQMAGAAESQLFFINSLDRNAFDFVSLESVLRNDLDTVRTSAFAYYVAKCARNQDPKTCQIL</sequence>
<keyword evidence="4" id="KW-0342">GTP-binding</keyword>
<dbReference type="EMBL" id="JAICCE010000006">
    <property type="protein sequence ID" value="KAG9276484.1"/>
    <property type="molecule type" value="Genomic_DNA"/>
</dbReference>
<accession>A0A8B9LS46</accession>
<dbReference type="InterPro" id="IPR007743">
    <property type="entry name" value="Immunity-related_GTPase-like"/>
</dbReference>
<dbReference type="Pfam" id="PF05049">
    <property type="entry name" value="IIGP"/>
    <property type="match status" value="2"/>
</dbReference>
<evidence type="ECO:0000313" key="7">
    <source>
        <dbReference type="Ensembl" id="ENSAMXP00005052782.1"/>
    </source>
</evidence>
<reference evidence="7" key="2">
    <citation type="submission" date="2025-05" db="UniProtKB">
        <authorList>
            <consortium name="Ensembl"/>
        </authorList>
    </citation>
    <scope>IDENTIFICATION</scope>
</reference>
<dbReference type="PROSITE" id="PS51716">
    <property type="entry name" value="G_IRG"/>
    <property type="match status" value="2"/>
</dbReference>
<proteinExistence type="inferred from homology"/>
<keyword evidence="2" id="KW-0547">Nucleotide-binding</keyword>
<dbReference type="GO" id="GO:0005525">
    <property type="term" value="F:GTP binding"/>
    <property type="evidence" value="ECO:0007669"/>
    <property type="project" value="UniProtKB-KW"/>
</dbReference>
<dbReference type="KEGG" id="amex:103042587"/>
<feature type="domain" description="IRG-type G" evidence="5">
    <location>
        <begin position="41"/>
        <end position="220"/>
    </location>
</feature>
<gene>
    <name evidence="6" type="ORF">AMEX_G8800</name>
</gene>
<dbReference type="InterPro" id="IPR027417">
    <property type="entry name" value="P-loop_NTPase"/>
</dbReference>
<evidence type="ECO:0000256" key="3">
    <source>
        <dbReference type="ARBA" id="ARBA00022801"/>
    </source>
</evidence>
<comment type="similarity">
    <text evidence="1">Belongs to the TRAFAC class dynamin-like GTPase superfamily. IRG family.</text>
</comment>
<name>A0A8B9LS46_ASTMX</name>
<dbReference type="GO" id="GO:0016787">
    <property type="term" value="F:hydrolase activity"/>
    <property type="evidence" value="ECO:0007669"/>
    <property type="project" value="UniProtKB-KW"/>
</dbReference>
<dbReference type="InterPro" id="IPR030385">
    <property type="entry name" value="G_IRG_dom"/>
</dbReference>
<dbReference type="Proteomes" id="UP000752171">
    <property type="component" value="Unassembled WGS sequence"/>
</dbReference>
<dbReference type="Ensembl" id="ENSAMXT00005057098.1">
    <property type="protein sequence ID" value="ENSAMXP00005052782.1"/>
    <property type="gene ID" value="ENSAMXG00005023725.1"/>
</dbReference>
<protein>
    <recommendedName>
        <fullName evidence="5">IRG-type G domain-containing protein</fullName>
    </recommendedName>
</protein>
<dbReference type="OrthoDB" id="422720at2759"/>
<dbReference type="FunFam" id="3.40.50.300:FF:000541">
    <property type="entry name" value="Immunity related GTPase M"/>
    <property type="match status" value="1"/>
</dbReference>
<dbReference type="Gene3D" id="3.40.50.300">
    <property type="entry name" value="P-loop containing nucleotide triphosphate hydrolases"/>
    <property type="match status" value="2"/>
</dbReference>
<dbReference type="GO" id="GO:0016020">
    <property type="term" value="C:membrane"/>
    <property type="evidence" value="ECO:0007669"/>
    <property type="project" value="InterPro"/>
</dbReference>
<keyword evidence="3" id="KW-0378">Hydrolase</keyword>
<evidence type="ECO:0000313" key="8">
    <source>
        <dbReference type="Proteomes" id="UP000694621"/>
    </source>
</evidence>
<reference evidence="6 9" key="1">
    <citation type="submission" date="2021-07" db="EMBL/GenBank/DDBJ databases">
        <authorList>
            <person name="Imarazene B."/>
            <person name="Zahm M."/>
            <person name="Klopp C."/>
            <person name="Cabau C."/>
            <person name="Beille S."/>
            <person name="Jouanno E."/>
            <person name="Castinel A."/>
            <person name="Lluch J."/>
            <person name="Gil L."/>
            <person name="Kuchtly C."/>
            <person name="Lopez Roques C."/>
            <person name="Donnadieu C."/>
            <person name="Parrinello H."/>
            <person name="Journot L."/>
            <person name="Du K."/>
            <person name="Schartl M."/>
            <person name="Retaux S."/>
            <person name="Guiguen Y."/>
        </authorList>
    </citation>
    <scope>NUCLEOTIDE SEQUENCE [LARGE SCALE GENOMIC DNA]</scope>
    <source>
        <strain evidence="6">Pach_M1</strain>
        <tissue evidence="6">Testis</tissue>
    </source>
</reference>
<evidence type="ECO:0000256" key="1">
    <source>
        <dbReference type="ARBA" id="ARBA00005429"/>
    </source>
</evidence>
<dbReference type="PANTHER" id="PTHR32341">
    <property type="entry name" value="INTERFERON-INDUCIBLE GTPASE"/>
    <property type="match status" value="1"/>
</dbReference>
<dbReference type="OMA" id="KDVWGKT"/>
<feature type="domain" description="IRG-type G" evidence="5">
    <location>
        <begin position="289"/>
        <end position="458"/>
    </location>
</feature>
<dbReference type="AlphaFoldDB" id="A0A8B9LS46"/>
<evidence type="ECO:0000259" key="5">
    <source>
        <dbReference type="PROSITE" id="PS51716"/>
    </source>
</evidence>
<dbReference type="Proteomes" id="UP000694621">
    <property type="component" value="Unplaced"/>
</dbReference>
<dbReference type="SUPFAM" id="SSF52540">
    <property type="entry name" value="P-loop containing nucleoside triphosphate hydrolases"/>
    <property type="match status" value="2"/>
</dbReference>
<evidence type="ECO:0000256" key="4">
    <source>
        <dbReference type="ARBA" id="ARBA00023134"/>
    </source>
</evidence>
<organism evidence="7 8">
    <name type="scientific">Astyanax mexicanus</name>
    <name type="common">Blind cave fish</name>
    <name type="synonym">Astyanax fasciatus mexicanus</name>
    <dbReference type="NCBI Taxonomy" id="7994"/>
    <lineage>
        <taxon>Eukaryota</taxon>
        <taxon>Metazoa</taxon>
        <taxon>Chordata</taxon>
        <taxon>Craniata</taxon>
        <taxon>Vertebrata</taxon>
        <taxon>Euteleostomi</taxon>
        <taxon>Actinopterygii</taxon>
        <taxon>Neopterygii</taxon>
        <taxon>Teleostei</taxon>
        <taxon>Ostariophysi</taxon>
        <taxon>Characiformes</taxon>
        <taxon>Characoidei</taxon>
        <taxon>Acestrorhamphidae</taxon>
        <taxon>Acestrorhamphinae</taxon>
        <taxon>Astyanax</taxon>
    </lineage>
</organism>